<dbReference type="PANTHER" id="PTHR23407:SF1">
    <property type="entry name" value="5-FORMYLTETRAHYDROFOLATE CYCLO-LIGASE"/>
    <property type="match status" value="1"/>
</dbReference>
<name>A0A5C5UMM6_9CORY</name>
<dbReference type="InterPro" id="IPR037171">
    <property type="entry name" value="NagB/RpiA_transferase-like"/>
</dbReference>
<reference evidence="6 7" key="1">
    <citation type="submission" date="2019-08" db="EMBL/GenBank/DDBJ databases">
        <authorList>
            <person name="Lei W."/>
        </authorList>
    </citation>
    <scope>NUCLEOTIDE SEQUENCE [LARGE SCALE GENOMIC DNA]</scope>
    <source>
        <strain evidence="6 7">CCUG 58627</strain>
    </source>
</reference>
<comment type="caution">
    <text evidence="6">The sequence shown here is derived from an EMBL/GenBank/DDBJ whole genome shotgun (WGS) entry which is preliminary data.</text>
</comment>
<comment type="catalytic activity">
    <reaction evidence="5">
        <text>(6S)-5-formyl-5,6,7,8-tetrahydrofolate + ATP = (6R)-5,10-methenyltetrahydrofolate + ADP + phosphate</text>
        <dbReference type="Rhea" id="RHEA:10488"/>
        <dbReference type="ChEBI" id="CHEBI:30616"/>
        <dbReference type="ChEBI" id="CHEBI:43474"/>
        <dbReference type="ChEBI" id="CHEBI:57455"/>
        <dbReference type="ChEBI" id="CHEBI:57457"/>
        <dbReference type="ChEBI" id="CHEBI:456216"/>
        <dbReference type="EC" id="6.3.3.2"/>
    </reaction>
</comment>
<keyword evidence="5" id="KW-0479">Metal-binding</keyword>
<dbReference type="GO" id="GO:0030272">
    <property type="term" value="F:5-formyltetrahydrofolate cyclo-ligase activity"/>
    <property type="evidence" value="ECO:0007669"/>
    <property type="project" value="UniProtKB-EC"/>
</dbReference>
<keyword evidence="2 4" id="KW-0547">Nucleotide-binding</keyword>
<dbReference type="Pfam" id="PF01812">
    <property type="entry name" value="5-FTHF_cyc-lig"/>
    <property type="match status" value="1"/>
</dbReference>
<protein>
    <recommendedName>
        <fullName evidence="5">5-formyltetrahydrofolate cyclo-ligase</fullName>
        <ecNumber evidence="5">6.3.3.2</ecNumber>
    </recommendedName>
</protein>
<feature type="binding site" evidence="4">
    <location>
        <position position="81"/>
    </location>
    <ligand>
        <name>substrate</name>
    </ligand>
</feature>
<evidence type="ECO:0000256" key="1">
    <source>
        <dbReference type="ARBA" id="ARBA00010638"/>
    </source>
</evidence>
<feature type="binding site" evidence="4">
    <location>
        <position position="76"/>
    </location>
    <ligand>
        <name>substrate</name>
    </ligand>
</feature>
<dbReference type="GO" id="GO:0009396">
    <property type="term" value="P:folic acid-containing compound biosynthetic process"/>
    <property type="evidence" value="ECO:0007669"/>
    <property type="project" value="TreeGrafter"/>
</dbReference>
<dbReference type="GO" id="GO:0046872">
    <property type="term" value="F:metal ion binding"/>
    <property type="evidence" value="ECO:0007669"/>
    <property type="project" value="UniProtKB-KW"/>
</dbReference>
<evidence type="ECO:0000256" key="5">
    <source>
        <dbReference type="RuleBase" id="RU361279"/>
    </source>
</evidence>
<dbReference type="Proteomes" id="UP000320791">
    <property type="component" value="Unassembled WGS sequence"/>
</dbReference>
<evidence type="ECO:0000313" key="7">
    <source>
        <dbReference type="Proteomes" id="UP000320791"/>
    </source>
</evidence>
<gene>
    <name evidence="6" type="ORF">FRX94_04495</name>
</gene>
<organism evidence="6 7">
    <name type="scientific">Corynebacterium canis</name>
    <dbReference type="NCBI Taxonomy" id="679663"/>
    <lineage>
        <taxon>Bacteria</taxon>
        <taxon>Bacillati</taxon>
        <taxon>Actinomycetota</taxon>
        <taxon>Actinomycetes</taxon>
        <taxon>Mycobacteriales</taxon>
        <taxon>Corynebacteriaceae</taxon>
        <taxon>Corynebacterium</taxon>
    </lineage>
</organism>
<comment type="cofactor">
    <cofactor evidence="5">
        <name>Mg(2+)</name>
        <dbReference type="ChEBI" id="CHEBI:18420"/>
    </cofactor>
</comment>
<keyword evidence="5" id="KW-0460">Magnesium</keyword>
<accession>A0A5C5UMM6</accession>
<comment type="similarity">
    <text evidence="1 5">Belongs to the 5-formyltetrahydrofolate cyclo-ligase family.</text>
</comment>
<keyword evidence="3 4" id="KW-0067">ATP-binding</keyword>
<evidence type="ECO:0000256" key="2">
    <source>
        <dbReference type="ARBA" id="ARBA00022741"/>
    </source>
</evidence>
<dbReference type="NCBIfam" id="TIGR02727">
    <property type="entry name" value="MTHFS_bact"/>
    <property type="match status" value="1"/>
</dbReference>
<evidence type="ECO:0000313" key="6">
    <source>
        <dbReference type="EMBL" id="TWT26660.1"/>
    </source>
</evidence>
<dbReference type="PIRSF" id="PIRSF006806">
    <property type="entry name" value="FTHF_cligase"/>
    <property type="match status" value="1"/>
</dbReference>
<evidence type="ECO:0000256" key="4">
    <source>
        <dbReference type="PIRSR" id="PIRSR006806-1"/>
    </source>
</evidence>
<dbReference type="InterPro" id="IPR002698">
    <property type="entry name" value="FTHF_cligase"/>
</dbReference>
<dbReference type="PANTHER" id="PTHR23407">
    <property type="entry name" value="ATPASE INHIBITOR/5-FORMYLTETRAHYDROFOLATE CYCLO-LIGASE"/>
    <property type="match status" value="1"/>
</dbReference>
<keyword evidence="6" id="KW-0436">Ligase</keyword>
<dbReference type="Gene3D" id="3.40.50.10420">
    <property type="entry name" value="NagB/RpiA/CoA transferase-like"/>
    <property type="match status" value="1"/>
</dbReference>
<feature type="binding site" evidence="4">
    <location>
        <begin position="160"/>
        <end position="168"/>
    </location>
    <ligand>
        <name>ATP</name>
        <dbReference type="ChEBI" id="CHEBI:30616"/>
    </ligand>
</feature>
<evidence type="ECO:0000256" key="3">
    <source>
        <dbReference type="ARBA" id="ARBA00022840"/>
    </source>
</evidence>
<dbReference type="GO" id="GO:0035999">
    <property type="term" value="P:tetrahydrofolate interconversion"/>
    <property type="evidence" value="ECO:0007669"/>
    <property type="project" value="TreeGrafter"/>
</dbReference>
<feature type="binding site" evidence="4">
    <location>
        <begin position="35"/>
        <end position="39"/>
    </location>
    <ligand>
        <name>ATP</name>
        <dbReference type="ChEBI" id="CHEBI:30616"/>
    </ligand>
</feature>
<dbReference type="AlphaFoldDB" id="A0A5C5UMM6"/>
<dbReference type="EC" id="6.3.3.2" evidence="5"/>
<sequence length="220" mass="23750">MERVIKLKPTDPNSNTAYNCNNSGCVFIMVKPMSKALLRHNLLSRRAAITADPQPLIAHICNYIAAHGIATAAAYVPTATEPGGGLALIDALTSATQTLYLPAIAAQRQLTWGTYTAPSDLRRGRFNIPEPREAPWGNNVLASCELVLVPGLACTPGGVRLGRGGGFYDRALAGLDRSVCELAVVLHPWEVLDDIEFEPHDVLMDRIFTAEGTVRCSRDV</sequence>
<dbReference type="GO" id="GO:0005524">
    <property type="term" value="F:ATP binding"/>
    <property type="evidence" value="ECO:0007669"/>
    <property type="project" value="UniProtKB-KW"/>
</dbReference>
<dbReference type="InterPro" id="IPR024185">
    <property type="entry name" value="FTHF_cligase-like_sf"/>
</dbReference>
<dbReference type="OrthoDB" id="3242798at2"/>
<proteinExistence type="inferred from homology"/>
<dbReference type="SUPFAM" id="SSF100950">
    <property type="entry name" value="NagB/RpiA/CoA transferase-like"/>
    <property type="match status" value="1"/>
</dbReference>
<keyword evidence="7" id="KW-1185">Reference proteome</keyword>
<dbReference type="EMBL" id="VOHM01000007">
    <property type="protein sequence ID" value="TWT26660.1"/>
    <property type="molecule type" value="Genomic_DNA"/>
</dbReference>